<evidence type="ECO:0000313" key="3">
    <source>
        <dbReference type="Proteomes" id="UP001519362"/>
    </source>
</evidence>
<reference evidence="2 3" key="1">
    <citation type="submission" date="2021-03" db="EMBL/GenBank/DDBJ databases">
        <title>Sequencing the genomes of 1000 actinobacteria strains.</title>
        <authorList>
            <person name="Klenk H.-P."/>
        </authorList>
    </citation>
    <scope>NUCLEOTIDE SEQUENCE [LARGE SCALE GENOMIC DNA]</scope>
    <source>
        <strain evidence="2 3">DSM 24221</strain>
    </source>
</reference>
<keyword evidence="1" id="KW-0472">Membrane</keyword>
<sequence length="57" mass="5834">MSQSLVDSGAGWRTVQKRRGVAIPLVAASGPAGAAIALTAYALGVNGFLYWVGTRCP</sequence>
<comment type="caution">
    <text evidence="2">The sequence shown here is derived from an EMBL/GenBank/DDBJ whole genome shotgun (WGS) entry which is preliminary data.</text>
</comment>
<dbReference type="Proteomes" id="UP001519362">
    <property type="component" value="Unassembled WGS sequence"/>
</dbReference>
<accession>A0ABS4ZIF5</accession>
<evidence type="ECO:0000256" key="1">
    <source>
        <dbReference type="SAM" id="Phobius"/>
    </source>
</evidence>
<keyword evidence="3" id="KW-1185">Reference proteome</keyword>
<keyword evidence="1" id="KW-1133">Transmembrane helix</keyword>
<gene>
    <name evidence="2" type="ORF">JOF34_001394</name>
</gene>
<name>A0ABS4ZIF5_9MICO</name>
<dbReference type="EMBL" id="JAGIOL010000001">
    <property type="protein sequence ID" value="MBP2436808.1"/>
    <property type="molecule type" value="Genomic_DNA"/>
</dbReference>
<proteinExistence type="predicted"/>
<organism evidence="2 3">
    <name type="scientific">Microbacterium amylolyticum</name>
    <dbReference type="NCBI Taxonomy" id="936337"/>
    <lineage>
        <taxon>Bacteria</taxon>
        <taxon>Bacillati</taxon>
        <taxon>Actinomycetota</taxon>
        <taxon>Actinomycetes</taxon>
        <taxon>Micrococcales</taxon>
        <taxon>Microbacteriaceae</taxon>
        <taxon>Microbacterium</taxon>
    </lineage>
</organism>
<protein>
    <submittedName>
        <fullName evidence="2">Uncharacterized protein</fullName>
    </submittedName>
</protein>
<keyword evidence="1" id="KW-0812">Transmembrane</keyword>
<feature type="transmembrane region" description="Helical" evidence="1">
    <location>
        <begin position="21"/>
        <end position="43"/>
    </location>
</feature>
<evidence type="ECO:0000313" key="2">
    <source>
        <dbReference type="EMBL" id="MBP2436808.1"/>
    </source>
</evidence>